<keyword evidence="4 10" id="KW-0479">Metal-binding</keyword>
<dbReference type="Gene3D" id="3.40.390.10">
    <property type="entry name" value="Collagenase (Catalytic Domain)"/>
    <property type="match status" value="1"/>
</dbReference>
<keyword evidence="8 10" id="KW-0482">Metalloprotease</keyword>
<protein>
    <submittedName>
        <fullName evidence="12">Mitochondrial intermediate peptidase</fullName>
    </submittedName>
</protein>
<dbReference type="EMBL" id="JNBR01000126">
    <property type="protein sequence ID" value="OQR96885.1"/>
    <property type="molecule type" value="Genomic_DNA"/>
</dbReference>
<dbReference type="CDD" id="cd06457">
    <property type="entry name" value="M3A_MIP"/>
    <property type="match status" value="1"/>
</dbReference>
<dbReference type="SUPFAM" id="SSF55486">
    <property type="entry name" value="Metalloproteases ('zincins'), catalytic domain"/>
    <property type="match status" value="1"/>
</dbReference>
<dbReference type="GO" id="GO:0004222">
    <property type="term" value="F:metalloendopeptidase activity"/>
    <property type="evidence" value="ECO:0007669"/>
    <property type="project" value="InterPro"/>
</dbReference>
<comment type="cofactor">
    <cofactor evidence="10">
        <name>Zn(2+)</name>
        <dbReference type="ChEBI" id="CHEBI:29105"/>
    </cofactor>
    <text evidence="10">Binds 1 zinc ion.</text>
</comment>
<dbReference type="GO" id="GO:0046872">
    <property type="term" value="F:metal ion binding"/>
    <property type="evidence" value="ECO:0007669"/>
    <property type="project" value="UniProtKB-UniRule"/>
</dbReference>
<evidence type="ECO:0000256" key="3">
    <source>
        <dbReference type="ARBA" id="ARBA00022670"/>
    </source>
</evidence>
<dbReference type="InterPro" id="IPR024079">
    <property type="entry name" value="MetalloPept_cat_dom_sf"/>
</dbReference>
<organism evidence="12 13">
    <name type="scientific">Achlya hypogyna</name>
    <name type="common">Oomycete</name>
    <name type="synonym">Protoachlya hypogyna</name>
    <dbReference type="NCBI Taxonomy" id="1202772"/>
    <lineage>
        <taxon>Eukaryota</taxon>
        <taxon>Sar</taxon>
        <taxon>Stramenopiles</taxon>
        <taxon>Oomycota</taxon>
        <taxon>Saprolegniomycetes</taxon>
        <taxon>Saprolegniales</taxon>
        <taxon>Achlyaceae</taxon>
        <taxon>Achlya</taxon>
    </lineage>
</organism>
<evidence type="ECO:0000313" key="13">
    <source>
        <dbReference type="Proteomes" id="UP000243579"/>
    </source>
</evidence>
<evidence type="ECO:0000256" key="2">
    <source>
        <dbReference type="ARBA" id="ARBA00006040"/>
    </source>
</evidence>
<dbReference type="PANTHER" id="PTHR11804:SF79">
    <property type="entry name" value="MITOCHONDRIAL INTERMEDIATE PEPTIDASE"/>
    <property type="match status" value="1"/>
</dbReference>
<keyword evidence="9" id="KW-0496">Mitochondrion</keyword>
<dbReference type="Proteomes" id="UP000243579">
    <property type="component" value="Unassembled WGS sequence"/>
</dbReference>
<dbReference type="Pfam" id="PF01432">
    <property type="entry name" value="Peptidase_M3"/>
    <property type="match status" value="1"/>
</dbReference>
<keyword evidence="6 10" id="KW-0862">Zinc</keyword>
<dbReference type="GO" id="GO:0006518">
    <property type="term" value="P:peptide metabolic process"/>
    <property type="evidence" value="ECO:0007669"/>
    <property type="project" value="TreeGrafter"/>
</dbReference>
<dbReference type="GO" id="GO:0005739">
    <property type="term" value="C:mitochondrion"/>
    <property type="evidence" value="ECO:0007669"/>
    <property type="project" value="UniProtKB-SubCell"/>
</dbReference>
<proteinExistence type="inferred from homology"/>
<keyword evidence="13" id="KW-1185">Reference proteome</keyword>
<dbReference type="GO" id="GO:0006508">
    <property type="term" value="P:proteolysis"/>
    <property type="evidence" value="ECO:0007669"/>
    <property type="project" value="UniProtKB-KW"/>
</dbReference>
<sequence>MTMMMRGIRQFSWLARLGVDRRPLRGLFGLDGLNAPDDFERLGRAAIAECRRLKTEITSSPPSLRTVQDLDAISNAVCGVIDAAELCRNVHPDESDTFGLSFEQLSDFIQQLNADVDMYQCLRAVTEDVSLMTTFTEEQQRVAQLLRAEFERDGIHLDADGRQRVIDLQNEITRSVVEACGRLQAQPLSMQFQHNIHATHSYIEVPTKALRTIPLSLRKQCIEQPDGTTAVPTDVTMTNAVLKWVADPDVRKRMYIAGNSCATANLEVLDQLIATRHALATTLGFETYSHLATSDKMVGSPQRVDEFLRGIAANLMTKASEERALLVQAKTKHEGKGFFPDPLPLESWDVPYYMGMLKAKAFDLDARVIASYFPLEQCLHGLGLICDELFGVTLTTVAVEPGETWHPDVRKVSVTKDGRELGTLYLDLFPRKHKYHHAAHFTVRCGKQLPSGEYQTPIAALVCNFSPPDPSRPSLLTFAAGKCPAYLTGASHGEVETLFHEFGHALHSLLSHTEFQHLSGTRGQLDFVETPSHLFEYFAWDERVVSAFARHYATGDPIPAAMLANLKASKHMFSAMETQTQCLYSLLDLTLFRSQPLPFVPPTTTQALAELQNAHTLVPYVAGTHWHARFGHLVGYGAGYYSYLYARVFAAEIWGKCLAADPWAPAAGRVIYDELFRHGGAKEPMTMLTSLLGHAPTSARFITELGVTDG</sequence>
<comment type="caution">
    <text evidence="12">The sequence shown here is derived from an EMBL/GenBank/DDBJ whole genome shotgun (WGS) entry which is preliminary data.</text>
</comment>
<comment type="similarity">
    <text evidence="2 10">Belongs to the peptidase M3 family.</text>
</comment>
<evidence type="ECO:0000256" key="5">
    <source>
        <dbReference type="ARBA" id="ARBA00022801"/>
    </source>
</evidence>
<comment type="subcellular location">
    <subcellularLocation>
        <location evidence="1">Mitochondrion</location>
    </subcellularLocation>
</comment>
<keyword evidence="3 10" id="KW-0645">Protease</keyword>
<feature type="domain" description="Peptidase M3A/M3B catalytic" evidence="11">
    <location>
        <begin position="242"/>
        <end position="706"/>
    </location>
</feature>
<dbReference type="InterPro" id="IPR024077">
    <property type="entry name" value="Neurolysin/TOP_dom2"/>
</dbReference>
<dbReference type="InterPro" id="IPR001567">
    <property type="entry name" value="Pept_M3A_M3B_dom"/>
</dbReference>
<keyword evidence="7" id="KW-0809">Transit peptide</keyword>
<dbReference type="PANTHER" id="PTHR11804">
    <property type="entry name" value="PROTEASE M3 THIMET OLIGOPEPTIDASE-RELATED"/>
    <property type="match status" value="1"/>
</dbReference>
<dbReference type="OrthoDB" id="17530at2759"/>
<evidence type="ECO:0000313" key="12">
    <source>
        <dbReference type="EMBL" id="OQR96885.1"/>
    </source>
</evidence>
<dbReference type="STRING" id="1202772.A0A1V9ZFV8"/>
<evidence type="ECO:0000256" key="9">
    <source>
        <dbReference type="ARBA" id="ARBA00023128"/>
    </source>
</evidence>
<evidence type="ECO:0000256" key="10">
    <source>
        <dbReference type="RuleBase" id="RU003435"/>
    </source>
</evidence>
<gene>
    <name evidence="12" type="ORF">ACHHYP_13155</name>
</gene>
<evidence type="ECO:0000256" key="1">
    <source>
        <dbReference type="ARBA" id="ARBA00004173"/>
    </source>
</evidence>
<dbReference type="Gene3D" id="1.10.1370.10">
    <property type="entry name" value="Neurolysin, domain 3"/>
    <property type="match status" value="1"/>
</dbReference>
<reference evidence="12 13" key="1">
    <citation type="journal article" date="2014" name="Genome Biol. Evol.">
        <title>The secreted proteins of Achlya hypogyna and Thraustotheca clavata identify the ancestral oomycete secretome and reveal gene acquisitions by horizontal gene transfer.</title>
        <authorList>
            <person name="Misner I."/>
            <person name="Blouin N."/>
            <person name="Leonard G."/>
            <person name="Richards T.A."/>
            <person name="Lane C.E."/>
        </authorList>
    </citation>
    <scope>NUCLEOTIDE SEQUENCE [LARGE SCALE GENOMIC DNA]</scope>
    <source>
        <strain evidence="12 13">ATCC 48635</strain>
    </source>
</reference>
<evidence type="ECO:0000259" key="11">
    <source>
        <dbReference type="Pfam" id="PF01432"/>
    </source>
</evidence>
<dbReference type="InterPro" id="IPR033851">
    <property type="entry name" value="M3A_MIP"/>
</dbReference>
<evidence type="ECO:0000256" key="7">
    <source>
        <dbReference type="ARBA" id="ARBA00022946"/>
    </source>
</evidence>
<evidence type="ECO:0000256" key="8">
    <source>
        <dbReference type="ARBA" id="ARBA00023049"/>
    </source>
</evidence>
<evidence type="ECO:0000256" key="4">
    <source>
        <dbReference type="ARBA" id="ARBA00022723"/>
    </source>
</evidence>
<keyword evidence="5 10" id="KW-0378">Hydrolase</keyword>
<name>A0A1V9ZFV8_ACHHY</name>
<dbReference type="AlphaFoldDB" id="A0A1V9ZFV8"/>
<accession>A0A1V9ZFV8</accession>
<evidence type="ECO:0000256" key="6">
    <source>
        <dbReference type="ARBA" id="ARBA00022833"/>
    </source>
</evidence>
<dbReference type="InterPro" id="IPR045090">
    <property type="entry name" value="Pept_M3A_M3B"/>
</dbReference>